<dbReference type="PROSITE" id="PS50893">
    <property type="entry name" value="ABC_TRANSPORTER_2"/>
    <property type="match status" value="1"/>
</dbReference>
<keyword evidence="3 5" id="KW-0067">ATP-binding</keyword>
<dbReference type="InterPro" id="IPR003593">
    <property type="entry name" value="AAA+_ATPase"/>
</dbReference>
<dbReference type="InterPro" id="IPR027417">
    <property type="entry name" value="P-loop_NTPase"/>
</dbReference>
<dbReference type="EMBL" id="VUMT01000004">
    <property type="protein sequence ID" value="MSS63114.1"/>
    <property type="molecule type" value="Genomic_DNA"/>
</dbReference>
<sequence length="244" mass="27951">MEDILQVKGLELQVGEFLLGPVDLNINRGELFAVLGKTGAGKSLFLELIAGCYKNYKGIIQVNSKAPIGMVFQDYKLFPHMSVEENIGYGLKCRHMRKKQIKEEVEKLSEMLKISHLLKKYPNTLSGGEKQRTALARTLIVQPEILLLDEPFCALDLVTKQELYQNIIMVKEKFFCTILLVTHDFNEAYYLADKIGVLSDGKFLAVSEKEKIFEQAWPEEISRFFGIKEGKNEYGCEYDKRRII</sequence>
<keyword evidence="1" id="KW-0813">Transport</keyword>
<accession>A0A6L5XWX1</accession>
<name>A0A6L5XWX1_9FIRM</name>
<dbReference type="PANTHER" id="PTHR42781">
    <property type="entry name" value="SPERMIDINE/PUTRESCINE IMPORT ATP-BINDING PROTEIN POTA"/>
    <property type="match status" value="1"/>
</dbReference>
<protein>
    <submittedName>
        <fullName evidence="5">ATP-binding cassette domain-containing protein</fullName>
    </submittedName>
</protein>
<dbReference type="AlphaFoldDB" id="A0A6L5XWX1"/>
<evidence type="ECO:0000256" key="3">
    <source>
        <dbReference type="ARBA" id="ARBA00022840"/>
    </source>
</evidence>
<dbReference type="PANTHER" id="PTHR42781:SF4">
    <property type="entry name" value="SPERMIDINE_PUTRESCINE IMPORT ATP-BINDING PROTEIN POTA"/>
    <property type="match status" value="1"/>
</dbReference>
<proteinExistence type="predicted"/>
<dbReference type="GO" id="GO:0016887">
    <property type="term" value="F:ATP hydrolysis activity"/>
    <property type="evidence" value="ECO:0007669"/>
    <property type="project" value="InterPro"/>
</dbReference>
<evidence type="ECO:0000259" key="4">
    <source>
        <dbReference type="PROSITE" id="PS50893"/>
    </source>
</evidence>
<keyword evidence="6" id="KW-1185">Reference proteome</keyword>
<dbReference type="InterPro" id="IPR050093">
    <property type="entry name" value="ABC_SmlMolc_Importer"/>
</dbReference>
<dbReference type="RefSeq" id="WP_154517785.1">
    <property type="nucleotide sequence ID" value="NZ_VUMT01000004.1"/>
</dbReference>
<comment type="caution">
    <text evidence="5">The sequence shown here is derived from an EMBL/GenBank/DDBJ whole genome shotgun (WGS) entry which is preliminary data.</text>
</comment>
<keyword evidence="2" id="KW-0547">Nucleotide-binding</keyword>
<organism evidence="5 6">
    <name type="scientific">Velocimicrobium porci</name>
    <dbReference type="NCBI Taxonomy" id="2606634"/>
    <lineage>
        <taxon>Bacteria</taxon>
        <taxon>Bacillati</taxon>
        <taxon>Bacillota</taxon>
        <taxon>Clostridia</taxon>
        <taxon>Lachnospirales</taxon>
        <taxon>Lachnospiraceae</taxon>
        <taxon>Velocimicrobium</taxon>
    </lineage>
</organism>
<feature type="domain" description="ABC transporter" evidence="4">
    <location>
        <begin position="1"/>
        <end position="225"/>
    </location>
</feature>
<dbReference type="InterPro" id="IPR003439">
    <property type="entry name" value="ABC_transporter-like_ATP-bd"/>
</dbReference>
<dbReference type="Gene3D" id="3.40.50.300">
    <property type="entry name" value="P-loop containing nucleotide triphosphate hydrolases"/>
    <property type="match status" value="1"/>
</dbReference>
<dbReference type="Proteomes" id="UP000482209">
    <property type="component" value="Unassembled WGS sequence"/>
</dbReference>
<dbReference type="GO" id="GO:0005524">
    <property type="term" value="F:ATP binding"/>
    <property type="evidence" value="ECO:0007669"/>
    <property type="project" value="UniProtKB-KW"/>
</dbReference>
<dbReference type="Pfam" id="PF00005">
    <property type="entry name" value="ABC_tran"/>
    <property type="match status" value="1"/>
</dbReference>
<dbReference type="SUPFAM" id="SSF52540">
    <property type="entry name" value="P-loop containing nucleoside triphosphate hydrolases"/>
    <property type="match status" value="1"/>
</dbReference>
<evidence type="ECO:0000256" key="2">
    <source>
        <dbReference type="ARBA" id="ARBA00022741"/>
    </source>
</evidence>
<reference evidence="5 6" key="1">
    <citation type="submission" date="2019-08" db="EMBL/GenBank/DDBJ databases">
        <title>In-depth cultivation of the pig gut microbiome towards novel bacterial diversity and tailored functional studies.</title>
        <authorList>
            <person name="Wylensek D."/>
            <person name="Hitch T.C.A."/>
            <person name="Clavel T."/>
        </authorList>
    </citation>
    <scope>NUCLEOTIDE SEQUENCE [LARGE SCALE GENOMIC DNA]</scope>
    <source>
        <strain evidence="5 6">WCA-693-APC-MOT-I</strain>
    </source>
</reference>
<gene>
    <name evidence="5" type="ORF">FYJ58_04375</name>
</gene>
<dbReference type="SMART" id="SM00382">
    <property type="entry name" value="AAA"/>
    <property type="match status" value="1"/>
</dbReference>
<evidence type="ECO:0000256" key="1">
    <source>
        <dbReference type="ARBA" id="ARBA00022448"/>
    </source>
</evidence>
<evidence type="ECO:0000313" key="5">
    <source>
        <dbReference type="EMBL" id="MSS63114.1"/>
    </source>
</evidence>
<evidence type="ECO:0000313" key="6">
    <source>
        <dbReference type="Proteomes" id="UP000482209"/>
    </source>
</evidence>